<comment type="caution">
    <text evidence="1">The sequence shown here is derived from an EMBL/GenBank/DDBJ whole genome shotgun (WGS) entry which is preliminary data.</text>
</comment>
<proteinExistence type="predicted"/>
<evidence type="ECO:0000313" key="2">
    <source>
        <dbReference type="Proteomes" id="UP000765509"/>
    </source>
</evidence>
<dbReference type="OrthoDB" id="3364639at2759"/>
<organism evidence="1 2">
    <name type="scientific">Austropuccinia psidii MF-1</name>
    <dbReference type="NCBI Taxonomy" id="1389203"/>
    <lineage>
        <taxon>Eukaryota</taxon>
        <taxon>Fungi</taxon>
        <taxon>Dikarya</taxon>
        <taxon>Basidiomycota</taxon>
        <taxon>Pucciniomycotina</taxon>
        <taxon>Pucciniomycetes</taxon>
        <taxon>Pucciniales</taxon>
        <taxon>Sphaerophragmiaceae</taxon>
        <taxon>Austropuccinia</taxon>
    </lineage>
</organism>
<protein>
    <recommendedName>
        <fullName evidence="3">Chromo domain-containing protein</fullName>
    </recommendedName>
</protein>
<name>A0A9Q3DVM1_9BASI</name>
<gene>
    <name evidence="1" type="ORF">O181_048732</name>
</gene>
<keyword evidence="2" id="KW-1185">Reference proteome</keyword>
<evidence type="ECO:0000313" key="1">
    <source>
        <dbReference type="EMBL" id="MBW0509017.1"/>
    </source>
</evidence>
<evidence type="ECO:0008006" key="3">
    <source>
        <dbReference type="Google" id="ProtNLM"/>
    </source>
</evidence>
<dbReference type="EMBL" id="AVOT02020680">
    <property type="protein sequence ID" value="MBW0509017.1"/>
    <property type="molecule type" value="Genomic_DNA"/>
</dbReference>
<dbReference type="InterPro" id="IPR016197">
    <property type="entry name" value="Chromo-like_dom_sf"/>
</dbReference>
<sequence>MVGSISNFEENQHPCLPSQWKSIHPVFHISLLEPIHPVFHISLLKPVKTTIPNWHPAPPPPIIVEEQVEWEFSQIPDSKLKRRQLWYLLEWKGFSQDPERSN</sequence>
<dbReference type="AlphaFoldDB" id="A0A9Q3DVM1"/>
<reference evidence="1" key="1">
    <citation type="submission" date="2021-03" db="EMBL/GenBank/DDBJ databases">
        <title>Draft genome sequence of rust myrtle Austropuccinia psidii MF-1, a brazilian biotype.</title>
        <authorList>
            <person name="Quecine M.C."/>
            <person name="Pachon D.M.R."/>
            <person name="Bonatelli M.L."/>
            <person name="Correr F.H."/>
            <person name="Franceschini L.M."/>
            <person name="Leite T.F."/>
            <person name="Margarido G.R.A."/>
            <person name="Almeida C.A."/>
            <person name="Ferrarezi J.A."/>
            <person name="Labate C.A."/>
        </authorList>
    </citation>
    <scope>NUCLEOTIDE SEQUENCE</scope>
    <source>
        <strain evidence="1">MF-1</strain>
    </source>
</reference>
<dbReference type="Proteomes" id="UP000765509">
    <property type="component" value="Unassembled WGS sequence"/>
</dbReference>
<dbReference type="SUPFAM" id="SSF54160">
    <property type="entry name" value="Chromo domain-like"/>
    <property type="match status" value="1"/>
</dbReference>
<accession>A0A9Q3DVM1</accession>